<dbReference type="PANTHER" id="PTHR30520">
    <property type="entry name" value="FORMATE TRANSPORTER-RELATED"/>
    <property type="match status" value="1"/>
</dbReference>
<dbReference type="PANTHER" id="PTHR30520:SF6">
    <property type="entry name" value="FORMATE_NITRATE FAMILY TRANSPORTER (EUROFUNG)"/>
    <property type="match status" value="1"/>
</dbReference>
<dbReference type="InterPro" id="IPR000292">
    <property type="entry name" value="For/NO2_transpt"/>
</dbReference>
<dbReference type="EMBL" id="JRMW01000025">
    <property type="protein sequence ID" value="KGF04761.1"/>
    <property type="molecule type" value="Genomic_DNA"/>
</dbReference>
<dbReference type="GO" id="GO:0015499">
    <property type="term" value="F:formate transmembrane transporter activity"/>
    <property type="evidence" value="ECO:0007669"/>
    <property type="project" value="TreeGrafter"/>
</dbReference>
<dbReference type="Gene3D" id="1.20.1080.10">
    <property type="entry name" value="Glycerol uptake facilitator protein"/>
    <property type="match status" value="1"/>
</dbReference>
<keyword evidence="2 6" id="KW-0812">Transmembrane</keyword>
<dbReference type="GO" id="GO:0005886">
    <property type="term" value="C:plasma membrane"/>
    <property type="evidence" value="ECO:0007669"/>
    <property type="project" value="TreeGrafter"/>
</dbReference>
<evidence type="ECO:0000256" key="4">
    <source>
        <dbReference type="ARBA" id="ARBA00023136"/>
    </source>
</evidence>
<proteinExistence type="inferred from homology"/>
<evidence type="ECO:0000256" key="2">
    <source>
        <dbReference type="ARBA" id="ARBA00022692"/>
    </source>
</evidence>
<dbReference type="Pfam" id="PF01226">
    <property type="entry name" value="Form_Nir_trans"/>
    <property type="match status" value="1"/>
</dbReference>
<protein>
    <submittedName>
        <fullName evidence="7">FdhC protein</fullName>
    </submittedName>
</protein>
<gene>
    <name evidence="7" type="ORF">HMPREF1630_02860</name>
</gene>
<sequence>MQTDLSPDKILPRAIDVYTNKTKIKMGKLMILAFFAGVFVALACEASTLAASSLLGDRSTFPIGKLVQGLVFTPGLIFVILAGGELFTGNTLMTIPLLDKKISLGVMLRSWILVYFGNFIGALFVAFLLSRSGQWFFADGLVGVRTILIAKGKIDFSFGQALVLGLLGNFLVCLGVWMSLGAKSYGSKVISAFFPISVFVLSGFEHSIANMYYLPAGILAKNFPDLASKTGLGLETLKSLNISNMVFKNLFPVTLGNIIGGTIFIGTLYFLAYRNDNKD</sequence>
<dbReference type="Proteomes" id="UP000029579">
    <property type="component" value="Unassembled WGS sequence"/>
</dbReference>
<reference evidence="7 8" key="1">
    <citation type="submission" date="2014-07" db="EMBL/GenBank/DDBJ databases">
        <authorList>
            <person name="McCorrison J."/>
            <person name="Sanka R."/>
            <person name="Torralba M."/>
            <person name="Gillis M."/>
            <person name="Haft D.H."/>
            <person name="Methe B."/>
            <person name="Sutton G."/>
            <person name="Nelson K.E."/>
        </authorList>
    </citation>
    <scope>NUCLEOTIDE SEQUENCE [LARGE SCALE GENOMIC DNA]</scope>
    <source>
        <strain evidence="7 8">S7-1-13</strain>
    </source>
</reference>
<feature type="transmembrane region" description="Helical" evidence="6">
    <location>
        <begin position="29"/>
        <end position="55"/>
    </location>
</feature>
<evidence type="ECO:0000256" key="3">
    <source>
        <dbReference type="ARBA" id="ARBA00022989"/>
    </source>
</evidence>
<evidence type="ECO:0000313" key="8">
    <source>
        <dbReference type="Proteomes" id="UP000029579"/>
    </source>
</evidence>
<evidence type="ECO:0000256" key="5">
    <source>
        <dbReference type="ARBA" id="ARBA00049660"/>
    </source>
</evidence>
<dbReference type="eggNOG" id="COG2116">
    <property type="taxonomic scope" value="Bacteria"/>
</dbReference>
<feature type="transmembrane region" description="Helical" evidence="6">
    <location>
        <begin position="110"/>
        <end position="129"/>
    </location>
</feature>
<dbReference type="PROSITE" id="PS01005">
    <property type="entry name" value="FORMATE_NITRITE_TP_1"/>
    <property type="match status" value="1"/>
</dbReference>
<evidence type="ECO:0000313" key="7">
    <source>
        <dbReference type="EMBL" id="KGF04761.1"/>
    </source>
</evidence>
<dbReference type="RefSeq" id="WP_037326838.1">
    <property type="nucleotide sequence ID" value="NZ_JRMW01000025.1"/>
</dbReference>
<feature type="transmembrane region" description="Helical" evidence="6">
    <location>
        <begin position="250"/>
        <end position="272"/>
    </location>
</feature>
<dbReference type="AlphaFoldDB" id="A0A095X502"/>
<dbReference type="InterPro" id="IPR024002">
    <property type="entry name" value="For/NO2_transpt_CS"/>
</dbReference>
<feature type="transmembrane region" description="Helical" evidence="6">
    <location>
        <begin position="161"/>
        <end position="180"/>
    </location>
</feature>
<evidence type="ECO:0000256" key="6">
    <source>
        <dbReference type="SAM" id="Phobius"/>
    </source>
</evidence>
<accession>A0A095X502</accession>
<organism evidence="7 8">
    <name type="scientific">Anaerococcus lactolyticus S7-1-13</name>
    <dbReference type="NCBI Taxonomy" id="1284686"/>
    <lineage>
        <taxon>Bacteria</taxon>
        <taxon>Bacillati</taxon>
        <taxon>Bacillota</taxon>
        <taxon>Tissierellia</taxon>
        <taxon>Tissierellales</taxon>
        <taxon>Peptoniphilaceae</taxon>
        <taxon>Anaerococcus</taxon>
    </lineage>
</organism>
<name>A0A095X502_9FIRM</name>
<comment type="similarity">
    <text evidence="5">Belongs to the FNT transporter (TC 1.A.16) family.</text>
</comment>
<feature type="transmembrane region" description="Helical" evidence="6">
    <location>
        <begin position="75"/>
        <end position="98"/>
    </location>
</feature>
<dbReference type="OrthoDB" id="9786493at2"/>
<keyword evidence="3 6" id="KW-1133">Transmembrane helix</keyword>
<evidence type="ECO:0000256" key="1">
    <source>
        <dbReference type="ARBA" id="ARBA00004141"/>
    </source>
</evidence>
<feature type="transmembrane region" description="Helical" evidence="6">
    <location>
        <begin position="192"/>
        <end position="214"/>
    </location>
</feature>
<dbReference type="InterPro" id="IPR023271">
    <property type="entry name" value="Aquaporin-like"/>
</dbReference>
<keyword evidence="4 6" id="KW-0472">Membrane</keyword>
<comment type="subcellular location">
    <subcellularLocation>
        <location evidence="1">Membrane</location>
        <topology evidence="1">Multi-pass membrane protein</topology>
    </subcellularLocation>
</comment>
<comment type="caution">
    <text evidence="7">The sequence shown here is derived from an EMBL/GenBank/DDBJ whole genome shotgun (WGS) entry which is preliminary data.</text>
</comment>